<dbReference type="Proteomes" id="UP000176260">
    <property type="component" value="Unassembled WGS sequence"/>
</dbReference>
<evidence type="ECO:0000313" key="3">
    <source>
        <dbReference type="EMBL" id="OGY42444.1"/>
    </source>
</evidence>
<gene>
    <name evidence="3" type="ORF">A2Y67_00165</name>
</gene>
<organism evidence="3 4">
    <name type="scientific">Candidatus Buchananbacteria bacterium RBG_13_39_9</name>
    <dbReference type="NCBI Taxonomy" id="1797531"/>
    <lineage>
        <taxon>Bacteria</taxon>
        <taxon>Candidatus Buchananiibacteriota</taxon>
    </lineage>
</organism>
<comment type="caution">
    <text evidence="3">The sequence shown here is derived from an EMBL/GenBank/DDBJ whole genome shotgun (WGS) entry which is preliminary data.</text>
</comment>
<keyword evidence="2" id="KW-0732">Signal</keyword>
<proteinExistence type="predicted"/>
<evidence type="ECO:0008006" key="5">
    <source>
        <dbReference type="Google" id="ProtNLM"/>
    </source>
</evidence>
<dbReference type="EMBL" id="MHIA01000013">
    <property type="protein sequence ID" value="OGY42444.1"/>
    <property type="molecule type" value="Genomic_DNA"/>
</dbReference>
<evidence type="ECO:0000313" key="4">
    <source>
        <dbReference type="Proteomes" id="UP000176260"/>
    </source>
</evidence>
<evidence type="ECO:0000256" key="1">
    <source>
        <dbReference type="SAM" id="Phobius"/>
    </source>
</evidence>
<reference evidence="3 4" key="1">
    <citation type="journal article" date="2016" name="Nat. Commun.">
        <title>Thousands of microbial genomes shed light on interconnected biogeochemical processes in an aquifer system.</title>
        <authorList>
            <person name="Anantharaman K."/>
            <person name="Brown C.T."/>
            <person name="Hug L.A."/>
            <person name="Sharon I."/>
            <person name="Castelle C.J."/>
            <person name="Probst A.J."/>
            <person name="Thomas B.C."/>
            <person name="Singh A."/>
            <person name="Wilkins M.J."/>
            <person name="Karaoz U."/>
            <person name="Brodie E.L."/>
            <person name="Williams K.H."/>
            <person name="Hubbard S.S."/>
            <person name="Banfield J.F."/>
        </authorList>
    </citation>
    <scope>NUCLEOTIDE SEQUENCE [LARGE SCALE GENOMIC DNA]</scope>
</reference>
<protein>
    <recommendedName>
        <fullName evidence="5">Urease accessory protein UreH-like transmembrane domain-containing protein</fullName>
    </recommendedName>
</protein>
<evidence type="ECO:0000256" key="2">
    <source>
        <dbReference type="SAM" id="SignalP"/>
    </source>
</evidence>
<keyword evidence="1" id="KW-1133">Transmembrane helix</keyword>
<feature type="signal peptide" evidence="2">
    <location>
        <begin position="1"/>
        <end position="24"/>
    </location>
</feature>
<keyword evidence="1" id="KW-0812">Transmembrane</keyword>
<feature type="transmembrane region" description="Helical" evidence="1">
    <location>
        <begin position="48"/>
        <end position="69"/>
    </location>
</feature>
<feature type="transmembrane region" description="Helical" evidence="1">
    <location>
        <begin position="147"/>
        <end position="168"/>
    </location>
</feature>
<sequence>MINKFKISFLVILGSLFMAKTSLAVCPVCTVAVGAGVGLSRWLGVDDLITGTWIGGLLVSMIWWTIGWLNKKNIRFKGRKILAALAYYLLVILPLYFSGVIGHPYNQFCGLDKLLFGIIIGSIGFFAGAILNLWLKKKNQGKVYFPFQKVVLPVGILIIISVVLYIILKC</sequence>
<accession>A0A1G1XR85</accession>
<feature type="transmembrane region" description="Helical" evidence="1">
    <location>
        <begin position="114"/>
        <end position="135"/>
    </location>
</feature>
<dbReference type="AlphaFoldDB" id="A0A1G1XR85"/>
<name>A0A1G1XR85_9BACT</name>
<keyword evidence="1" id="KW-0472">Membrane</keyword>
<feature type="chain" id="PRO_5009581400" description="Urease accessory protein UreH-like transmembrane domain-containing protein" evidence="2">
    <location>
        <begin position="25"/>
        <end position="170"/>
    </location>
</feature>
<feature type="transmembrane region" description="Helical" evidence="1">
    <location>
        <begin position="81"/>
        <end position="102"/>
    </location>
</feature>